<sequence length="140" mass="16021">MKYLITFAFLVLCLSAKTQQNASFLIGRWKVVEATLPKNASAQEKKAFNFLKPNLLKSLFRFDTGGKGKFKIPMDNVPIEKNSMPLEDISWNYSATKKYVTITEQSNFKSSLVQFYVKIQDGSTYFILDESPVILKVVKY</sequence>
<protein>
    <submittedName>
        <fullName evidence="1">Uncharacterized protein</fullName>
    </submittedName>
</protein>
<name>A0ACC6KRR0_9SPHI</name>
<dbReference type="EMBL" id="JAVDTF010000001">
    <property type="protein sequence ID" value="MDR6781902.1"/>
    <property type="molecule type" value="Genomic_DNA"/>
</dbReference>
<proteinExistence type="predicted"/>
<evidence type="ECO:0000313" key="2">
    <source>
        <dbReference type="Proteomes" id="UP001246858"/>
    </source>
</evidence>
<organism evidence="1 2">
    <name type="scientific">Pedobacter africanus</name>
    <dbReference type="NCBI Taxonomy" id="151894"/>
    <lineage>
        <taxon>Bacteria</taxon>
        <taxon>Pseudomonadati</taxon>
        <taxon>Bacteroidota</taxon>
        <taxon>Sphingobacteriia</taxon>
        <taxon>Sphingobacteriales</taxon>
        <taxon>Sphingobacteriaceae</taxon>
        <taxon>Pedobacter</taxon>
    </lineage>
</organism>
<comment type="caution">
    <text evidence="1">The sequence shown here is derived from an EMBL/GenBank/DDBJ whole genome shotgun (WGS) entry which is preliminary data.</text>
</comment>
<dbReference type="Proteomes" id="UP001246858">
    <property type="component" value="Unassembled WGS sequence"/>
</dbReference>
<reference evidence="1" key="1">
    <citation type="submission" date="2023-07" db="EMBL/GenBank/DDBJ databases">
        <title>Sorghum-associated microbial communities from plants grown in Nebraska, USA.</title>
        <authorList>
            <person name="Schachtman D."/>
        </authorList>
    </citation>
    <scope>NUCLEOTIDE SEQUENCE</scope>
    <source>
        <strain evidence="1">2697</strain>
    </source>
</reference>
<keyword evidence="2" id="KW-1185">Reference proteome</keyword>
<gene>
    <name evidence="1" type="ORF">J2X78_000454</name>
</gene>
<accession>A0ACC6KRR0</accession>
<evidence type="ECO:0000313" key="1">
    <source>
        <dbReference type="EMBL" id="MDR6781902.1"/>
    </source>
</evidence>